<dbReference type="Gene3D" id="2.60.40.1120">
    <property type="entry name" value="Carboxypeptidase-like, regulatory domain"/>
    <property type="match status" value="1"/>
</dbReference>
<proteinExistence type="predicted"/>
<evidence type="ECO:0008006" key="3">
    <source>
        <dbReference type="Google" id="ProtNLM"/>
    </source>
</evidence>
<gene>
    <name evidence="1" type="ORF">ACFFUQ_01640</name>
</gene>
<dbReference type="RefSeq" id="WP_290265049.1">
    <property type="nucleotide sequence ID" value="NZ_JAUFQQ010000003.1"/>
</dbReference>
<reference evidence="1 2" key="1">
    <citation type="submission" date="2024-09" db="EMBL/GenBank/DDBJ databases">
        <authorList>
            <person name="Sun Q."/>
            <person name="Mori K."/>
        </authorList>
    </citation>
    <scope>NUCLEOTIDE SEQUENCE [LARGE SCALE GENOMIC DNA]</scope>
    <source>
        <strain evidence="1 2">CECT 7908</strain>
    </source>
</reference>
<dbReference type="PROSITE" id="PS51257">
    <property type="entry name" value="PROKAR_LIPOPROTEIN"/>
    <property type="match status" value="1"/>
</dbReference>
<dbReference type="SUPFAM" id="SSF49464">
    <property type="entry name" value="Carboxypeptidase regulatory domain-like"/>
    <property type="match status" value="1"/>
</dbReference>
<organism evidence="1 2">
    <name type="scientific">Flavobacterium branchiarum</name>
    <dbReference type="NCBI Taxonomy" id="1114870"/>
    <lineage>
        <taxon>Bacteria</taxon>
        <taxon>Pseudomonadati</taxon>
        <taxon>Bacteroidota</taxon>
        <taxon>Flavobacteriia</taxon>
        <taxon>Flavobacteriales</taxon>
        <taxon>Flavobacteriaceae</taxon>
        <taxon>Flavobacterium</taxon>
    </lineage>
</organism>
<keyword evidence="2" id="KW-1185">Reference proteome</keyword>
<evidence type="ECO:0000313" key="2">
    <source>
        <dbReference type="Proteomes" id="UP001589589"/>
    </source>
</evidence>
<protein>
    <recommendedName>
        <fullName evidence="3">Carboxypeptidase regulatory-like domain-containing protein</fullName>
    </recommendedName>
</protein>
<comment type="caution">
    <text evidence="1">The sequence shown here is derived from an EMBL/GenBank/DDBJ whole genome shotgun (WGS) entry which is preliminary data.</text>
</comment>
<sequence length="213" mass="24316">MKVKLLFIIVLITILSSCKKPSGHLTGNIYWKHNDNIDNKPDASSKVKLYSTLNKDCEFETTADIAGKFTIKDIPTGNYFLIVQSENTTTHPIDHLNNLLKNANEINIALGFDINKFKKEIQEINKLQKIYEAILMEVNSNDYKSLSNQVYRSRKIQNEIESKSINLIKGFPKEFKSNLAFYTGYDKSLNFSSVEIKEGKTANKNIDFGTTYN</sequence>
<dbReference type="Proteomes" id="UP001589589">
    <property type="component" value="Unassembled WGS sequence"/>
</dbReference>
<accession>A0ABV5FGP9</accession>
<name>A0ABV5FGP9_9FLAO</name>
<dbReference type="EMBL" id="JBHMEX010000007">
    <property type="protein sequence ID" value="MFB9062703.1"/>
    <property type="molecule type" value="Genomic_DNA"/>
</dbReference>
<evidence type="ECO:0000313" key="1">
    <source>
        <dbReference type="EMBL" id="MFB9062703.1"/>
    </source>
</evidence>
<dbReference type="InterPro" id="IPR008969">
    <property type="entry name" value="CarboxyPept-like_regulatory"/>
</dbReference>